<gene>
    <name evidence="1" type="ORF">B4122_4933</name>
</gene>
<protein>
    <submittedName>
        <fullName evidence="1">Uncharacterized protein</fullName>
    </submittedName>
</protein>
<comment type="caution">
    <text evidence="1">The sequence shown here is derived from an EMBL/GenBank/DDBJ whole genome shotgun (WGS) entry which is preliminary data.</text>
</comment>
<organism evidence="1 2">
    <name type="scientific">Bacillus subtilis</name>
    <dbReference type="NCBI Taxonomy" id="1423"/>
    <lineage>
        <taxon>Bacteria</taxon>
        <taxon>Bacillati</taxon>
        <taxon>Bacillota</taxon>
        <taxon>Bacilli</taxon>
        <taxon>Bacillales</taxon>
        <taxon>Bacillaceae</taxon>
        <taxon>Bacillus</taxon>
    </lineage>
</organism>
<sequence>MNKVGAIFVDFMTFKRKWDEVYKKIKLISEVFDSITK</sequence>
<accession>A0AAP1DZX1</accession>
<evidence type="ECO:0000313" key="2">
    <source>
        <dbReference type="Proteomes" id="UP000076442"/>
    </source>
</evidence>
<reference evidence="1 2" key="1">
    <citation type="submission" date="2015-09" db="EMBL/GenBank/DDBJ databases">
        <title>Spore heat resistance.</title>
        <authorList>
            <person name="Boekhorst J."/>
            <person name="Berendsen E.M."/>
            <person name="Wells-Bennik M.H."/>
            <person name="Kuipers O.P."/>
        </authorList>
    </citation>
    <scope>NUCLEOTIDE SEQUENCE [LARGE SCALE GENOMIC DNA]</scope>
    <source>
        <strain evidence="1 2">B4122</strain>
    </source>
</reference>
<dbReference type="AlphaFoldDB" id="A0AAP1DZX1"/>
<name>A0AAP1DZX1_BACIU</name>
<proteinExistence type="predicted"/>
<evidence type="ECO:0000313" key="1">
    <source>
        <dbReference type="EMBL" id="KZD86691.1"/>
    </source>
</evidence>
<dbReference type="EMBL" id="LJZV01000036">
    <property type="protein sequence ID" value="KZD86691.1"/>
    <property type="molecule type" value="Genomic_DNA"/>
</dbReference>
<dbReference type="Proteomes" id="UP000076442">
    <property type="component" value="Unassembled WGS sequence"/>
</dbReference>